<dbReference type="Proteomes" id="UP000054843">
    <property type="component" value="Unassembled WGS sequence"/>
</dbReference>
<keyword evidence="5 9" id="KW-0904">Protein phosphatase</keyword>
<evidence type="ECO:0000313" key="10">
    <source>
        <dbReference type="EMBL" id="KRZ75636.1"/>
    </source>
</evidence>
<evidence type="ECO:0000256" key="1">
    <source>
        <dbReference type="ARBA" id="ARBA00004123"/>
    </source>
</evidence>
<dbReference type="EMBL" id="JYDO01000036">
    <property type="protein sequence ID" value="KRZ75636.1"/>
    <property type="molecule type" value="Genomic_DNA"/>
</dbReference>
<evidence type="ECO:0000256" key="4">
    <source>
        <dbReference type="ARBA" id="ARBA00022801"/>
    </source>
</evidence>
<proteinExistence type="inferred from homology"/>
<keyword evidence="3 9" id="KW-0507">mRNA processing</keyword>
<comment type="similarity">
    <text evidence="2 9">Belongs to the SSU72 phosphatase family.</text>
</comment>
<name>A0A0V1MV19_9BILA</name>
<dbReference type="GO" id="GO:0008420">
    <property type="term" value="F:RNA polymerase II CTD heptapeptide repeat phosphatase activity"/>
    <property type="evidence" value="ECO:0007669"/>
    <property type="project" value="UniProtKB-ARBA"/>
</dbReference>
<evidence type="ECO:0000256" key="8">
    <source>
        <dbReference type="ARBA" id="ARBA00048336"/>
    </source>
</evidence>
<comment type="function">
    <text evidence="9">Protein phosphatase that catalyzes the dephosphorylation of the C-terminal domain of RNA polymerase II. Plays a role in RNA processing and termination.</text>
</comment>
<evidence type="ECO:0000256" key="9">
    <source>
        <dbReference type="RuleBase" id="RU369031"/>
    </source>
</evidence>
<dbReference type="PANTHER" id="PTHR20383">
    <property type="entry name" value="RNA POLYMERASE II SUBUNIT A C-TERMINAL DOMAIN PHOSPHATASE"/>
    <property type="match status" value="1"/>
</dbReference>
<sequence length="285" mass="32725">CWIKSVCNRRPGAQYVAVRNLKHHSLQKRQRERAATARYRSVERSLVILDHQKDYVYYPECLRRSAEEVQMSTQIAVTGESSRDGGIPASLYGKHKPNLHSEVSKGKLRFSVVCSSNMNRSMEAHAMLQKKGFNVRSFGSGSQVKLPGPSPTAHNIYSFSTPYEEIYKDLVAKDKNLYTQNGLLNMLDRNRRVKPHPERFQEYKGLSDVIICCEELLMNTEMEHCHLVHIINIDIRDNHEEATCGALLFCHLCTLLEKSADLDNEIEEILSNFENICKRTILHTF</sequence>
<dbReference type="OrthoDB" id="57957at2759"/>
<feature type="non-terminal residue" evidence="10">
    <location>
        <position position="285"/>
    </location>
</feature>
<keyword evidence="11" id="KW-1185">Reference proteome</keyword>
<dbReference type="InterPro" id="IPR006811">
    <property type="entry name" value="RNA_pol_II_suA"/>
</dbReference>
<keyword evidence="6 9" id="KW-0539">Nucleus</keyword>
<dbReference type="AlphaFoldDB" id="A0A0V1MV19"/>
<protein>
    <recommendedName>
        <fullName evidence="9">RNA polymerase II subunit A C-terminal domain phosphatase SSU72</fullName>
        <shortName evidence="9">CTD phosphatase SSU72</shortName>
        <ecNumber evidence="9">3.1.3.16</ecNumber>
    </recommendedName>
</protein>
<evidence type="ECO:0000256" key="2">
    <source>
        <dbReference type="ARBA" id="ARBA00008978"/>
    </source>
</evidence>
<accession>A0A0V1MV19</accession>
<dbReference type="Gene3D" id="3.40.50.2300">
    <property type="match status" value="2"/>
</dbReference>
<comment type="catalytic activity">
    <reaction evidence="7 9">
        <text>O-phospho-L-seryl-[protein] + H2O = L-seryl-[protein] + phosphate</text>
        <dbReference type="Rhea" id="RHEA:20629"/>
        <dbReference type="Rhea" id="RHEA-COMP:9863"/>
        <dbReference type="Rhea" id="RHEA-COMP:11604"/>
        <dbReference type="ChEBI" id="CHEBI:15377"/>
        <dbReference type="ChEBI" id="CHEBI:29999"/>
        <dbReference type="ChEBI" id="CHEBI:43474"/>
        <dbReference type="ChEBI" id="CHEBI:83421"/>
        <dbReference type="EC" id="3.1.3.16"/>
    </reaction>
</comment>
<comment type="caution">
    <text evidence="10">The sequence shown here is derived from an EMBL/GenBank/DDBJ whole genome shotgun (WGS) entry which is preliminary data.</text>
</comment>
<dbReference type="GO" id="GO:0031124">
    <property type="term" value="P:mRNA 3'-end processing"/>
    <property type="evidence" value="ECO:0007669"/>
    <property type="project" value="UniProtKB-ARBA"/>
</dbReference>
<dbReference type="GO" id="GO:0005634">
    <property type="term" value="C:nucleus"/>
    <property type="evidence" value="ECO:0007669"/>
    <property type="project" value="UniProtKB-SubCell"/>
</dbReference>
<dbReference type="EC" id="3.1.3.16" evidence="9"/>
<evidence type="ECO:0000256" key="7">
    <source>
        <dbReference type="ARBA" id="ARBA00047761"/>
    </source>
</evidence>
<organism evidence="10 11">
    <name type="scientific">Trichinella papuae</name>
    <dbReference type="NCBI Taxonomy" id="268474"/>
    <lineage>
        <taxon>Eukaryota</taxon>
        <taxon>Metazoa</taxon>
        <taxon>Ecdysozoa</taxon>
        <taxon>Nematoda</taxon>
        <taxon>Enoplea</taxon>
        <taxon>Dorylaimia</taxon>
        <taxon>Trichinellida</taxon>
        <taxon>Trichinellidae</taxon>
        <taxon>Trichinella</taxon>
    </lineage>
</organism>
<evidence type="ECO:0000256" key="6">
    <source>
        <dbReference type="ARBA" id="ARBA00023242"/>
    </source>
</evidence>
<comment type="catalytic activity">
    <reaction evidence="8 9">
        <text>O-phospho-L-threonyl-[protein] + H2O = L-threonyl-[protein] + phosphate</text>
        <dbReference type="Rhea" id="RHEA:47004"/>
        <dbReference type="Rhea" id="RHEA-COMP:11060"/>
        <dbReference type="Rhea" id="RHEA-COMP:11605"/>
        <dbReference type="ChEBI" id="CHEBI:15377"/>
        <dbReference type="ChEBI" id="CHEBI:30013"/>
        <dbReference type="ChEBI" id="CHEBI:43474"/>
        <dbReference type="ChEBI" id="CHEBI:61977"/>
        <dbReference type="EC" id="3.1.3.16"/>
    </reaction>
</comment>
<comment type="subcellular location">
    <subcellularLocation>
        <location evidence="1 9">Nucleus</location>
    </subcellularLocation>
</comment>
<feature type="non-terminal residue" evidence="10">
    <location>
        <position position="1"/>
    </location>
</feature>
<dbReference type="FunFam" id="3.40.50.2300:FF:000039">
    <property type="entry name" value="RNA polymerase II subunit A C-terminal domain phosphatase"/>
    <property type="match status" value="1"/>
</dbReference>
<evidence type="ECO:0000256" key="5">
    <source>
        <dbReference type="ARBA" id="ARBA00022912"/>
    </source>
</evidence>
<dbReference type="Pfam" id="PF04722">
    <property type="entry name" value="Ssu72"/>
    <property type="match status" value="1"/>
</dbReference>
<gene>
    <name evidence="10" type="primary">ssu72</name>
    <name evidence="10" type="ORF">T10_1950</name>
</gene>
<evidence type="ECO:0000256" key="3">
    <source>
        <dbReference type="ARBA" id="ARBA00022664"/>
    </source>
</evidence>
<reference evidence="10 11" key="1">
    <citation type="submission" date="2015-01" db="EMBL/GenBank/DDBJ databases">
        <title>Evolution of Trichinella species and genotypes.</title>
        <authorList>
            <person name="Korhonen P.K."/>
            <person name="Edoardo P."/>
            <person name="Giuseppe L.R."/>
            <person name="Gasser R.B."/>
        </authorList>
    </citation>
    <scope>NUCLEOTIDE SEQUENCE [LARGE SCALE GENOMIC DNA]</scope>
    <source>
        <strain evidence="10">ISS1980</strain>
    </source>
</reference>
<evidence type="ECO:0000313" key="11">
    <source>
        <dbReference type="Proteomes" id="UP000054843"/>
    </source>
</evidence>
<keyword evidence="4 9" id="KW-0378">Hydrolase</keyword>